<keyword evidence="2" id="KW-0472">Membrane</keyword>
<dbReference type="InterPro" id="IPR027383">
    <property type="entry name" value="Znf_put"/>
</dbReference>
<organism evidence="4 5">
    <name type="scientific">Pelotomaculum schinkii</name>
    <dbReference type="NCBI Taxonomy" id="78350"/>
    <lineage>
        <taxon>Bacteria</taxon>
        <taxon>Bacillati</taxon>
        <taxon>Bacillota</taxon>
        <taxon>Clostridia</taxon>
        <taxon>Eubacteriales</taxon>
        <taxon>Desulfotomaculaceae</taxon>
        <taxon>Pelotomaculum</taxon>
    </lineage>
</organism>
<keyword evidence="5" id="KW-1185">Reference proteome</keyword>
<dbReference type="Pfam" id="PF13490">
    <property type="entry name" value="zf-HC2"/>
    <property type="match status" value="1"/>
</dbReference>
<comment type="caution">
    <text evidence="4">The sequence shown here is derived from an EMBL/GenBank/DDBJ whole genome shotgun (WGS) entry which is preliminary data.</text>
</comment>
<keyword evidence="2" id="KW-1133">Transmembrane helix</keyword>
<evidence type="ECO:0000313" key="4">
    <source>
        <dbReference type="EMBL" id="TEB04250.1"/>
    </source>
</evidence>
<dbReference type="EMBL" id="QFGA01000004">
    <property type="protein sequence ID" value="TEB04250.1"/>
    <property type="molecule type" value="Genomic_DNA"/>
</dbReference>
<reference evidence="4 5" key="1">
    <citation type="journal article" date="2018" name="Environ. Microbiol.">
        <title>Novel energy conservation strategies and behaviour of Pelotomaculum schinkii driving syntrophic propionate catabolism.</title>
        <authorList>
            <person name="Hidalgo-Ahumada C.A.P."/>
            <person name="Nobu M.K."/>
            <person name="Narihiro T."/>
            <person name="Tamaki H."/>
            <person name="Liu W.T."/>
            <person name="Kamagata Y."/>
            <person name="Stams A.J.M."/>
            <person name="Imachi H."/>
            <person name="Sousa D.Z."/>
        </authorList>
    </citation>
    <scope>NUCLEOTIDE SEQUENCE [LARGE SCALE GENOMIC DNA]</scope>
    <source>
        <strain evidence="4 5">HH</strain>
    </source>
</reference>
<dbReference type="AlphaFoldDB" id="A0A4Y7R6L1"/>
<feature type="domain" description="Putative zinc-finger" evidence="3">
    <location>
        <begin position="3"/>
        <end position="37"/>
    </location>
</feature>
<gene>
    <name evidence="4" type="ORF">Psch_03975</name>
</gene>
<feature type="compositionally biased region" description="Low complexity" evidence="1">
    <location>
        <begin position="181"/>
        <end position="197"/>
    </location>
</feature>
<sequence length="353" mass="37116">MDCRTAERLISLQPDGQLTQAESFELAAHIANCRTCAYEHLLQERLSRTLREIGRAEIEAPVELRSSVMNRLKQERRSLLKYIPAAWRKSVAAAAALLFIAGSSAGVTAGIWRMVGDGGKMVVLEPSPPAVSADDGGEHVVPGNPDEAAGAGTGGAVDSPGVLQDGGASGSSPGDIHESEAGGTEAGPPAGAPGKTEVAQSAPGGEFEFCHESMKVTKTSLMLTVNDIDSARGKAVSIADASGAASQVFSEQNNGRPVLVMRMTVASDQASGLISNLGQVGAVVDRQDESSDLTPLYNKTLIEYNDLLARQSTVQDPAEQQKMETQAASYEQQLAGWKEEAGKRVVMVRLESN</sequence>
<keyword evidence="2" id="KW-0812">Transmembrane</keyword>
<dbReference type="RefSeq" id="WP_190259421.1">
    <property type="nucleotide sequence ID" value="NZ_QFGA01000004.1"/>
</dbReference>
<evidence type="ECO:0000256" key="2">
    <source>
        <dbReference type="SAM" id="Phobius"/>
    </source>
</evidence>
<protein>
    <recommendedName>
        <fullName evidence="3">Putative zinc-finger domain-containing protein</fullName>
    </recommendedName>
</protein>
<proteinExistence type="predicted"/>
<evidence type="ECO:0000313" key="5">
    <source>
        <dbReference type="Proteomes" id="UP000298324"/>
    </source>
</evidence>
<evidence type="ECO:0000256" key="1">
    <source>
        <dbReference type="SAM" id="MobiDB-lite"/>
    </source>
</evidence>
<dbReference type="Proteomes" id="UP000298324">
    <property type="component" value="Unassembled WGS sequence"/>
</dbReference>
<feature type="region of interest" description="Disordered" evidence="1">
    <location>
        <begin position="126"/>
        <end position="202"/>
    </location>
</feature>
<evidence type="ECO:0000259" key="3">
    <source>
        <dbReference type="Pfam" id="PF13490"/>
    </source>
</evidence>
<accession>A0A4Y7R6L1</accession>
<feature type="transmembrane region" description="Helical" evidence="2">
    <location>
        <begin position="91"/>
        <end position="112"/>
    </location>
</feature>
<name>A0A4Y7R6L1_9FIRM</name>